<reference evidence="1 2" key="1">
    <citation type="submission" date="2021-06" db="EMBL/GenBank/DDBJ databases">
        <authorList>
            <person name="Sun Q."/>
            <person name="Li D."/>
        </authorList>
    </citation>
    <scope>NUCLEOTIDE SEQUENCE [LARGE SCALE GENOMIC DNA]</scope>
    <source>
        <strain evidence="1 2">MSJ-1</strain>
    </source>
</reference>
<evidence type="ECO:0000313" key="1">
    <source>
        <dbReference type="EMBL" id="MBU5669726.1"/>
    </source>
</evidence>
<keyword evidence="1" id="KW-0378">Hydrolase</keyword>
<dbReference type="Pfam" id="PF13419">
    <property type="entry name" value="HAD_2"/>
    <property type="match status" value="1"/>
</dbReference>
<comment type="caution">
    <text evidence="1">The sequence shown here is derived from an EMBL/GenBank/DDBJ whole genome shotgun (WGS) entry which is preliminary data.</text>
</comment>
<dbReference type="EMBL" id="JAHLQO010000005">
    <property type="protein sequence ID" value="MBU5669726.1"/>
    <property type="molecule type" value="Genomic_DNA"/>
</dbReference>
<gene>
    <name evidence="1" type="ORF">KQI68_07750</name>
</gene>
<accession>A0ABS6FHS1</accession>
<organism evidence="1 2">
    <name type="scientific">Peptoniphilus ovalis</name>
    <dbReference type="NCBI Taxonomy" id="2841503"/>
    <lineage>
        <taxon>Bacteria</taxon>
        <taxon>Bacillati</taxon>
        <taxon>Bacillota</taxon>
        <taxon>Tissierellia</taxon>
        <taxon>Tissierellales</taxon>
        <taxon>Peptoniphilaceae</taxon>
        <taxon>Peptoniphilus</taxon>
    </lineage>
</organism>
<name>A0ABS6FHS1_9FIRM</name>
<dbReference type="PANTHER" id="PTHR43434:SF1">
    <property type="entry name" value="PHOSPHOGLYCOLATE PHOSPHATASE"/>
    <property type="match status" value="1"/>
</dbReference>
<dbReference type="RefSeq" id="WP_216549566.1">
    <property type="nucleotide sequence ID" value="NZ_JAHLQO010000005.1"/>
</dbReference>
<dbReference type="InterPro" id="IPR050155">
    <property type="entry name" value="HAD-like_hydrolase_sf"/>
</dbReference>
<dbReference type="PANTHER" id="PTHR43434">
    <property type="entry name" value="PHOSPHOGLYCOLATE PHOSPHATASE"/>
    <property type="match status" value="1"/>
</dbReference>
<keyword evidence="2" id="KW-1185">Reference proteome</keyword>
<sequence>MNKIKSIVFDFDGTLHDTMKIYQPAFASGVELLQEKGFAKDFSPTASNIKKFLGEKPDFAYNQIAKDAPRELIEKAMHKVGTGMEDYMDTVGKLYPGTIEVLEKLYKDYDLYILSNCRIRYLEKALDAYNIRKYFKDYYTGEAFKYIPKEDILRSERKHMKEGIIFVGDRYHDIMAAVDNEIPSVFARYGFGEEDEGKEADYKIDDIIELVEILK</sequence>
<protein>
    <submittedName>
        <fullName evidence="1">HAD family hydrolase</fullName>
    </submittedName>
</protein>
<dbReference type="GO" id="GO:0016787">
    <property type="term" value="F:hydrolase activity"/>
    <property type="evidence" value="ECO:0007669"/>
    <property type="project" value="UniProtKB-KW"/>
</dbReference>
<proteinExistence type="predicted"/>
<dbReference type="Proteomes" id="UP000783742">
    <property type="component" value="Unassembled WGS sequence"/>
</dbReference>
<evidence type="ECO:0000313" key="2">
    <source>
        <dbReference type="Proteomes" id="UP000783742"/>
    </source>
</evidence>
<dbReference type="InterPro" id="IPR041492">
    <property type="entry name" value="HAD_2"/>
</dbReference>